<comment type="caution">
    <text evidence="1">The sequence shown here is derived from an EMBL/GenBank/DDBJ whole genome shotgun (WGS) entry which is preliminary data.</text>
</comment>
<reference evidence="1" key="1">
    <citation type="submission" date="2012-11" db="EMBL/GenBank/DDBJ databases">
        <title>Dependencies among metagenomic species, viruses, plasmids and units of genetic variation.</title>
        <authorList>
            <person name="Nielsen H.B."/>
            <person name="Almeida M."/>
            <person name="Juncker A.S."/>
            <person name="Rasmussen S."/>
            <person name="Li J."/>
            <person name="Sunagawa S."/>
            <person name="Plichta D."/>
            <person name="Gautier L."/>
            <person name="Le Chatelier E."/>
            <person name="Peletier E."/>
            <person name="Bonde I."/>
            <person name="Nielsen T."/>
            <person name="Manichanh C."/>
            <person name="Arumugam M."/>
            <person name="Batto J."/>
            <person name="Santos M.B.Q.D."/>
            <person name="Blom N."/>
            <person name="Borruel N."/>
            <person name="Burgdorf K.S."/>
            <person name="Boumezbeur F."/>
            <person name="Casellas F."/>
            <person name="Dore J."/>
            <person name="Guarner F."/>
            <person name="Hansen T."/>
            <person name="Hildebrand F."/>
            <person name="Kaas R.S."/>
            <person name="Kennedy S."/>
            <person name="Kristiansen K."/>
            <person name="Kultima J.R."/>
            <person name="Leonard P."/>
            <person name="Levenez F."/>
            <person name="Lund O."/>
            <person name="Moumen B."/>
            <person name="Le Paslier D."/>
            <person name="Pons N."/>
            <person name="Pedersen O."/>
            <person name="Prifti E."/>
            <person name="Qin J."/>
            <person name="Raes J."/>
            <person name="Tap J."/>
            <person name="Tims S."/>
            <person name="Ussery D.W."/>
            <person name="Yamada T."/>
            <person name="MetaHit consortium"/>
            <person name="Renault P."/>
            <person name="Sicheritz-Ponten T."/>
            <person name="Bork P."/>
            <person name="Wang J."/>
            <person name="Brunak S."/>
            <person name="Ehrlich S.D."/>
        </authorList>
    </citation>
    <scope>NUCLEOTIDE SEQUENCE [LARGE SCALE GENOMIC DNA]</scope>
</reference>
<gene>
    <name evidence="1" type="ORF">BN656_01834</name>
</gene>
<accession>R7B2U2</accession>
<proteinExistence type="predicted"/>
<dbReference type="AlphaFoldDB" id="R7B2U2"/>
<sequence>MSQKVIYSEPTGGLCNRMGALNYAYLFAKEYNCRLVILWKDNFEAACHYEDIFKPFEDDNVKVVNLDYYKETPKELLKSGRIFSLAARGIKHCAFNLYFRYRRSNETELTYETDGVSRVEADAVNHNFIEKFINSDKRWCLISSYQCADLAHDYSALQFQDRFEDAVRELYEKQFGAFATEEEYKSYIRCNVIGVHVRRGDHKYAIANNPLDMFVGKMQKRIDANPEVKFYLASDGADVIEYMQKHFPGRVIINEGAELSRKSKSGMENAIIDLLALSKTGGIIGSFGSTFSDMASYIGRTDLEYSNSKGKD</sequence>
<dbReference type="GO" id="GO:0006487">
    <property type="term" value="P:protein N-linked glycosylation"/>
    <property type="evidence" value="ECO:0007669"/>
    <property type="project" value="TreeGrafter"/>
</dbReference>
<dbReference type="PANTHER" id="PTHR13132">
    <property type="entry name" value="ALPHA- 1,6 -FUCOSYLTRANSFERASE"/>
    <property type="match status" value="1"/>
</dbReference>
<dbReference type="EMBL" id="CBHH010000052">
    <property type="protein sequence ID" value="CDD57839.1"/>
    <property type="molecule type" value="Genomic_DNA"/>
</dbReference>
<name>R7B2U2_9FIRM</name>
<protein>
    <recommendedName>
        <fullName evidence="3">Glycosyl transferase family 11</fullName>
    </recommendedName>
</protein>
<dbReference type="GO" id="GO:0046921">
    <property type="term" value="F:alpha-(1-&gt;6)-fucosyltransferase activity"/>
    <property type="evidence" value="ECO:0007669"/>
    <property type="project" value="TreeGrafter"/>
</dbReference>
<evidence type="ECO:0000313" key="2">
    <source>
        <dbReference type="Proteomes" id="UP000018141"/>
    </source>
</evidence>
<organism evidence="1 2">
    <name type="scientific">Bacteroides pectinophilus CAG:437</name>
    <dbReference type="NCBI Taxonomy" id="1263051"/>
    <lineage>
        <taxon>Bacteria</taxon>
        <taxon>Bacillati</taxon>
        <taxon>Bacillota</taxon>
        <taxon>Clostridia</taxon>
        <taxon>Eubacteriales</taxon>
    </lineage>
</organism>
<dbReference type="Gene3D" id="3.40.50.11350">
    <property type="match status" value="1"/>
</dbReference>
<evidence type="ECO:0008006" key="3">
    <source>
        <dbReference type="Google" id="ProtNLM"/>
    </source>
</evidence>
<dbReference type="Proteomes" id="UP000018141">
    <property type="component" value="Unassembled WGS sequence"/>
</dbReference>
<dbReference type="PANTHER" id="PTHR13132:SF29">
    <property type="entry name" value="ALPHA-(1,6)-FUCOSYLTRANSFERASE"/>
    <property type="match status" value="1"/>
</dbReference>
<evidence type="ECO:0000313" key="1">
    <source>
        <dbReference type="EMBL" id="CDD57839.1"/>
    </source>
</evidence>